<dbReference type="STRING" id="768706.Desor_1821"/>
<reference evidence="7" key="1">
    <citation type="submission" date="2011-11" db="EMBL/GenBank/DDBJ databases">
        <title>Complete sequence of Desulfosporosinus orientis DSM 765.</title>
        <authorList>
            <person name="Lucas S."/>
            <person name="Han J."/>
            <person name="Lapidus A."/>
            <person name="Cheng J.-F."/>
            <person name="Goodwin L."/>
            <person name="Pitluck S."/>
            <person name="Peters L."/>
            <person name="Ovchinnikova G."/>
            <person name="Teshima H."/>
            <person name="Detter J.C."/>
            <person name="Han C."/>
            <person name="Tapia R."/>
            <person name="Land M."/>
            <person name="Hauser L."/>
            <person name="Kyrpides N."/>
            <person name="Ivanova N."/>
            <person name="Pagani I."/>
            <person name="Pester M."/>
            <person name="Spring S."/>
            <person name="Ollivier B."/>
            <person name="Rattei T."/>
            <person name="Klenk H.-P."/>
            <person name="Wagner M."/>
            <person name="Loy A."/>
            <person name="Woyke T."/>
        </authorList>
    </citation>
    <scope>NUCLEOTIDE SEQUENCE [LARGE SCALE GENOMIC DNA]</scope>
    <source>
        <strain evidence="7">ATCC 19365 / DSM 765 / NCIMB 8382 / VKM B-1628</strain>
    </source>
</reference>
<dbReference type="Gene3D" id="1.10.10.10">
    <property type="entry name" value="Winged helix-like DNA-binding domain superfamily/Winged helix DNA-binding domain"/>
    <property type="match status" value="1"/>
</dbReference>
<evidence type="ECO:0000256" key="2">
    <source>
        <dbReference type="ARBA" id="ARBA00023015"/>
    </source>
</evidence>
<dbReference type="HOGENOM" id="CLU_039613_13_0_9"/>
<proteinExistence type="inferred from homology"/>
<dbReference type="FunFam" id="1.10.10.10:FF:000001">
    <property type="entry name" value="LysR family transcriptional regulator"/>
    <property type="match status" value="1"/>
</dbReference>
<dbReference type="PROSITE" id="PS50931">
    <property type="entry name" value="HTH_LYSR"/>
    <property type="match status" value="1"/>
</dbReference>
<dbReference type="PANTHER" id="PTHR30346:SF0">
    <property type="entry name" value="HCA OPERON TRANSCRIPTIONAL ACTIVATOR HCAR"/>
    <property type="match status" value="1"/>
</dbReference>
<dbReference type="GO" id="GO:0032993">
    <property type="term" value="C:protein-DNA complex"/>
    <property type="evidence" value="ECO:0007669"/>
    <property type="project" value="TreeGrafter"/>
</dbReference>
<dbReference type="SUPFAM" id="SSF46785">
    <property type="entry name" value="Winged helix' DNA-binding domain"/>
    <property type="match status" value="1"/>
</dbReference>
<accession>G7W8M9</accession>
<dbReference type="PANTHER" id="PTHR30346">
    <property type="entry name" value="TRANSCRIPTIONAL DUAL REGULATOR HCAR-RELATED"/>
    <property type="match status" value="1"/>
</dbReference>
<organism evidence="6 7">
    <name type="scientific">Desulfosporosinus orientis (strain ATCC 19365 / DSM 765 / NCIMB 8382 / VKM B-1628 / Singapore I)</name>
    <name type="common">Desulfotomaculum orientis</name>
    <dbReference type="NCBI Taxonomy" id="768706"/>
    <lineage>
        <taxon>Bacteria</taxon>
        <taxon>Bacillati</taxon>
        <taxon>Bacillota</taxon>
        <taxon>Clostridia</taxon>
        <taxon>Eubacteriales</taxon>
        <taxon>Desulfitobacteriaceae</taxon>
        <taxon>Desulfosporosinus</taxon>
    </lineage>
</organism>
<sequence length="327" mass="37831">MDVGEEKAGLRKADMVYLIEDTCERKVMIVYNPQLDTFIRVADAGSFSKAAENMYITPSAVIKQINLLENELGLQLFERTHRGLSLTEAGKSLYQDAKYIIQYCDESIIRAKNAMQKKESIIRIGTSLMTPPQFLVELWPKIHEHYPDLKFQFVPFENTPENAREILKNLGQNFDIVAGIFDQNLLNLRECEGTEISREPICCAVSVNHRLAGKCKLTVQDLYGENLMLIYRGWSSYIDKLRDDLMEHHSQIHIVDFDFYDVNVFNQCEYTNDLLMAIDKWENVHPLLKIIPVEWDYTMTFGILHSPNPSERVQRFLKALQLVVSTK</sequence>
<gene>
    <name evidence="6" type="ordered locus">Desor_1821</name>
</gene>
<comment type="similarity">
    <text evidence="1">Belongs to the LysR transcriptional regulatory family.</text>
</comment>
<dbReference type="PATRIC" id="fig|768706.3.peg.1835"/>
<dbReference type="eggNOG" id="COG0583">
    <property type="taxonomic scope" value="Bacteria"/>
</dbReference>
<dbReference type="PRINTS" id="PR00039">
    <property type="entry name" value="HTHLYSR"/>
</dbReference>
<dbReference type="GO" id="GO:0003700">
    <property type="term" value="F:DNA-binding transcription factor activity"/>
    <property type="evidence" value="ECO:0007669"/>
    <property type="project" value="InterPro"/>
</dbReference>
<dbReference type="EMBL" id="CP003108">
    <property type="protein sequence ID" value="AET67456.1"/>
    <property type="molecule type" value="Genomic_DNA"/>
</dbReference>
<dbReference type="AlphaFoldDB" id="G7W8M9"/>
<evidence type="ECO:0000256" key="1">
    <source>
        <dbReference type="ARBA" id="ARBA00009437"/>
    </source>
</evidence>
<dbReference type="GO" id="GO:0003677">
    <property type="term" value="F:DNA binding"/>
    <property type="evidence" value="ECO:0007669"/>
    <property type="project" value="UniProtKB-KW"/>
</dbReference>
<dbReference type="InterPro" id="IPR005119">
    <property type="entry name" value="LysR_subst-bd"/>
</dbReference>
<dbReference type="Pfam" id="PF00126">
    <property type="entry name" value="HTH_1"/>
    <property type="match status" value="1"/>
</dbReference>
<dbReference type="InterPro" id="IPR036390">
    <property type="entry name" value="WH_DNA-bd_sf"/>
</dbReference>
<dbReference type="Pfam" id="PF03466">
    <property type="entry name" value="LysR_substrate"/>
    <property type="match status" value="1"/>
</dbReference>
<dbReference type="InterPro" id="IPR036388">
    <property type="entry name" value="WH-like_DNA-bd_sf"/>
</dbReference>
<evidence type="ECO:0000259" key="5">
    <source>
        <dbReference type="PROSITE" id="PS50931"/>
    </source>
</evidence>
<evidence type="ECO:0000256" key="4">
    <source>
        <dbReference type="ARBA" id="ARBA00023163"/>
    </source>
</evidence>
<dbReference type="Proteomes" id="UP000006346">
    <property type="component" value="Chromosome"/>
</dbReference>
<reference evidence="6 7" key="2">
    <citation type="journal article" date="2012" name="J. Bacteriol.">
        <title>Complete genome sequences of Desulfosporosinus orientis DSM765T, Desulfosporosinus youngiae DSM17734T, Desulfosporosinus meridiei DSM13257T, and Desulfosporosinus acidiphilus DSM22704T.</title>
        <authorList>
            <person name="Pester M."/>
            <person name="Brambilla E."/>
            <person name="Alazard D."/>
            <person name="Rattei T."/>
            <person name="Weinmaier T."/>
            <person name="Han J."/>
            <person name="Lucas S."/>
            <person name="Lapidus A."/>
            <person name="Cheng J.F."/>
            <person name="Goodwin L."/>
            <person name="Pitluck S."/>
            <person name="Peters L."/>
            <person name="Ovchinnikova G."/>
            <person name="Teshima H."/>
            <person name="Detter J.C."/>
            <person name="Han C.S."/>
            <person name="Tapia R."/>
            <person name="Land M.L."/>
            <person name="Hauser L."/>
            <person name="Kyrpides N.C."/>
            <person name="Ivanova N.N."/>
            <person name="Pagani I."/>
            <person name="Huntmann M."/>
            <person name="Wei C.L."/>
            <person name="Davenport K.W."/>
            <person name="Daligault H."/>
            <person name="Chain P.S."/>
            <person name="Chen A."/>
            <person name="Mavromatis K."/>
            <person name="Markowitz V."/>
            <person name="Szeto E."/>
            <person name="Mikhailova N."/>
            <person name="Pati A."/>
            <person name="Wagner M."/>
            <person name="Woyke T."/>
            <person name="Ollivier B."/>
            <person name="Klenk H.P."/>
            <person name="Spring S."/>
            <person name="Loy A."/>
        </authorList>
    </citation>
    <scope>NUCLEOTIDE SEQUENCE [LARGE SCALE GENOMIC DNA]</scope>
    <source>
        <strain evidence="7">ATCC 19365 / DSM 765 / NCIMB 8382 / VKM B-1628</strain>
    </source>
</reference>
<dbReference type="KEGG" id="dor:Desor_1821"/>
<keyword evidence="3" id="KW-0238">DNA-binding</keyword>
<feature type="domain" description="HTH lysR-type" evidence="5">
    <location>
        <begin position="34"/>
        <end position="87"/>
    </location>
</feature>
<keyword evidence="7" id="KW-1185">Reference proteome</keyword>
<dbReference type="Gene3D" id="3.40.190.290">
    <property type="match status" value="1"/>
</dbReference>
<keyword evidence="2" id="KW-0805">Transcription regulation</keyword>
<protein>
    <submittedName>
        <fullName evidence="6">Transcriptional regulator</fullName>
    </submittedName>
</protein>
<evidence type="ECO:0000313" key="6">
    <source>
        <dbReference type="EMBL" id="AET67456.1"/>
    </source>
</evidence>
<evidence type="ECO:0000313" key="7">
    <source>
        <dbReference type="Proteomes" id="UP000006346"/>
    </source>
</evidence>
<dbReference type="CDD" id="cd05466">
    <property type="entry name" value="PBP2_LTTR_substrate"/>
    <property type="match status" value="1"/>
</dbReference>
<dbReference type="SUPFAM" id="SSF53850">
    <property type="entry name" value="Periplasmic binding protein-like II"/>
    <property type="match status" value="1"/>
</dbReference>
<name>G7W8M9_DESOD</name>
<keyword evidence="4" id="KW-0804">Transcription</keyword>
<evidence type="ECO:0000256" key="3">
    <source>
        <dbReference type="ARBA" id="ARBA00023125"/>
    </source>
</evidence>
<dbReference type="InterPro" id="IPR000847">
    <property type="entry name" value="LysR_HTH_N"/>
</dbReference>